<feature type="region of interest" description="Disordered" evidence="1">
    <location>
        <begin position="46"/>
        <end position="68"/>
    </location>
</feature>
<feature type="compositionally biased region" description="Basic and acidic residues" evidence="1">
    <location>
        <begin position="51"/>
        <end position="62"/>
    </location>
</feature>
<dbReference type="AlphaFoldDB" id="A0A9X3RTQ0"/>
<keyword evidence="4" id="KW-1185">Reference proteome</keyword>
<dbReference type="EMBL" id="JAKMUV010000011">
    <property type="protein sequence ID" value="MCZ9305538.1"/>
    <property type="molecule type" value="Genomic_DNA"/>
</dbReference>
<sequence>MEVPATVRSRPADALGLETIVSLPEDLPPLSPSDCVGCRHRAVLRRGAKAQRPESQRPEVQRPRLHTPQDLEAYVEAVQHRANAEIRRNLVFQLLPTKPRIGDKLFPSRVDIDPIDRDTAVEQTLEALASGARLITRPVLAEGPFRVELDLLVRADQGKGVDEFMQYTPVAISSHSVARRAKATQLADCRVADINALGLAVPAPTDYRHRAVAGDAQKIAMAHVVLQQWGFAANTVALIGRAGPGKPRCFFFDAPSVLPGLYAALEEPIPSTPRRIKECRTCEFHNHCRAQLLQAQEISLLLPGDKARTWREKGIETLPQLAAQSSGEQPQLAQAWMDGQVALRRPKNRWFEAPELWGGAPRRVGETAGAATDQRDWVEIDVDMEAHPNRGTFLWGTFDGSRYIGFGDFSRDGDEGLHVAEFWQWLQAQKDQALAEEKSFQVWVYAAQGENYWLRHAAERYGGRSYEVPGTSARVTMPTLAEVNAFITSEHWCDCFSLVKKALAATDSLGLKTVAPLAGFEFSQAGINGKAAVELFEQAIGGSRTTAQAARRKLERYNADDCVATSAVRAWLRRGAPGLRELRRQ</sequence>
<dbReference type="InterPro" id="IPR019993">
    <property type="entry name" value="RecB_nuclease_TM0106_put"/>
</dbReference>
<feature type="domain" description="YprB ribonuclease H-like" evidence="2">
    <location>
        <begin position="433"/>
        <end position="572"/>
    </location>
</feature>
<evidence type="ECO:0000313" key="3">
    <source>
        <dbReference type="EMBL" id="MCZ9305538.1"/>
    </source>
</evidence>
<accession>A0A9X3RTQ0</accession>
<dbReference type="Pfam" id="PF13482">
    <property type="entry name" value="RNase_H_2"/>
    <property type="match status" value="1"/>
</dbReference>
<organism evidence="3 4">
    <name type="scientific">Corynebacterium macclintockiae</name>
    <dbReference type="NCBI Taxonomy" id="2913501"/>
    <lineage>
        <taxon>Bacteria</taxon>
        <taxon>Bacillati</taxon>
        <taxon>Actinomycetota</taxon>
        <taxon>Actinomycetes</taxon>
        <taxon>Mycobacteriales</taxon>
        <taxon>Corynebacteriaceae</taxon>
        <taxon>Corynebacterium</taxon>
    </lineage>
</organism>
<evidence type="ECO:0000259" key="2">
    <source>
        <dbReference type="Pfam" id="PF13482"/>
    </source>
</evidence>
<comment type="caution">
    <text evidence="3">The sequence shown here is derived from an EMBL/GenBank/DDBJ whole genome shotgun (WGS) entry which is preliminary data.</text>
</comment>
<protein>
    <submittedName>
        <fullName evidence="3">TM0106 family RecB-like putative nuclease</fullName>
    </submittedName>
</protein>
<dbReference type="Proteomes" id="UP001146505">
    <property type="component" value="Unassembled WGS sequence"/>
</dbReference>
<proteinExistence type="predicted"/>
<gene>
    <name evidence="3" type="ORF">L8U58_08390</name>
</gene>
<evidence type="ECO:0000313" key="4">
    <source>
        <dbReference type="Proteomes" id="UP001146505"/>
    </source>
</evidence>
<name>A0A9X3RTQ0_9CORY</name>
<dbReference type="InterPro" id="IPR038720">
    <property type="entry name" value="YprB_RNase_H-like_dom"/>
</dbReference>
<dbReference type="NCBIfam" id="TIGR03491">
    <property type="entry name" value="TM0106 family RecB-like putative nuclease"/>
    <property type="match status" value="1"/>
</dbReference>
<evidence type="ECO:0000256" key="1">
    <source>
        <dbReference type="SAM" id="MobiDB-lite"/>
    </source>
</evidence>
<reference evidence="3" key="1">
    <citation type="submission" date="2022-02" db="EMBL/GenBank/DDBJ databases">
        <title>Corynebacterium sp. from urogenital microbiome.</title>
        <authorList>
            <person name="Cappelli E.A."/>
            <person name="Ribeiro T.G."/>
            <person name="Peixe L."/>
        </authorList>
    </citation>
    <scope>NUCLEOTIDE SEQUENCE</scope>
    <source>
        <strain evidence="3">C9Ua_112</strain>
    </source>
</reference>